<protein>
    <submittedName>
        <fullName evidence="2">Uncharacterized protein</fullName>
    </submittedName>
</protein>
<dbReference type="AlphaFoldDB" id="A0A8K1DA01"/>
<reference evidence="2" key="1">
    <citation type="submission" date="2019-04" db="EMBL/GenBank/DDBJ databases">
        <title>Genome assembly of Zosterops borbonicus 15179.</title>
        <authorList>
            <person name="Leroy T."/>
            <person name="Anselmetti Y."/>
            <person name="Tilak M.-K."/>
            <person name="Nabholz B."/>
        </authorList>
    </citation>
    <scope>NUCLEOTIDE SEQUENCE</scope>
    <source>
        <strain evidence="2">HGM_15179</strain>
        <tissue evidence="2">Muscle</tissue>
    </source>
</reference>
<comment type="caution">
    <text evidence="2">The sequence shown here is derived from an EMBL/GenBank/DDBJ whole genome shotgun (WGS) entry which is preliminary data.</text>
</comment>
<accession>A0A8K1DA01</accession>
<evidence type="ECO:0000313" key="2">
    <source>
        <dbReference type="EMBL" id="TRZ07108.1"/>
    </source>
</evidence>
<dbReference type="Proteomes" id="UP000796761">
    <property type="component" value="Unassembled WGS sequence"/>
</dbReference>
<sequence length="215" mass="23854">MENPEWFGVWEEIGQTLKEFSDMIAWNFPPEQIQNPAEVGKYLKDNCNDNCNEKKLVAMCRALTNSYCTLLDTVGQQIKPEGQEDESADTSVTQAAAKRGGEPKPIAIAPVQRRKQKTKSICPVDDDGEPGSSQPAGESEPEIITESLSIESLQSLRKDYTRWPDESILSWLVQIWDSIGNSIIPDDTEARHLGSLSHNVGIDQGMTRGPKALTH</sequence>
<keyword evidence="3" id="KW-1185">Reference proteome</keyword>
<evidence type="ECO:0000313" key="3">
    <source>
        <dbReference type="Proteomes" id="UP000796761"/>
    </source>
</evidence>
<gene>
    <name evidence="2" type="ORF">HGM15179_019996</name>
</gene>
<evidence type="ECO:0000256" key="1">
    <source>
        <dbReference type="SAM" id="MobiDB-lite"/>
    </source>
</evidence>
<dbReference type="EMBL" id="SWJQ01001964">
    <property type="protein sequence ID" value="TRZ07108.1"/>
    <property type="molecule type" value="Genomic_DNA"/>
</dbReference>
<name>A0A8K1DA01_9PASS</name>
<feature type="region of interest" description="Disordered" evidence="1">
    <location>
        <begin position="80"/>
        <end position="143"/>
    </location>
</feature>
<dbReference type="OrthoDB" id="9398059at2759"/>
<organism evidence="2 3">
    <name type="scientific">Zosterops borbonicus</name>
    <dbReference type="NCBI Taxonomy" id="364589"/>
    <lineage>
        <taxon>Eukaryota</taxon>
        <taxon>Metazoa</taxon>
        <taxon>Chordata</taxon>
        <taxon>Craniata</taxon>
        <taxon>Vertebrata</taxon>
        <taxon>Euteleostomi</taxon>
        <taxon>Archelosauria</taxon>
        <taxon>Archosauria</taxon>
        <taxon>Dinosauria</taxon>
        <taxon>Saurischia</taxon>
        <taxon>Theropoda</taxon>
        <taxon>Coelurosauria</taxon>
        <taxon>Aves</taxon>
        <taxon>Neognathae</taxon>
        <taxon>Neoaves</taxon>
        <taxon>Telluraves</taxon>
        <taxon>Australaves</taxon>
        <taxon>Passeriformes</taxon>
        <taxon>Sylvioidea</taxon>
        <taxon>Zosteropidae</taxon>
        <taxon>Zosterops</taxon>
    </lineage>
</organism>
<proteinExistence type="predicted"/>